<dbReference type="GeneID" id="68357151"/>
<dbReference type="EMBL" id="JAIZPD010000009">
    <property type="protein sequence ID" value="KAH0960869.1"/>
    <property type="molecule type" value="Genomic_DNA"/>
</dbReference>
<evidence type="ECO:0000313" key="2">
    <source>
        <dbReference type="EMBL" id="KAH0960869.1"/>
    </source>
</evidence>
<dbReference type="Pfam" id="PF10846">
    <property type="entry name" value="DUF2722"/>
    <property type="match status" value="1"/>
</dbReference>
<dbReference type="OrthoDB" id="20105at2759"/>
<dbReference type="RefSeq" id="XP_044718382.1">
    <property type="nucleotide sequence ID" value="XM_044866493.1"/>
</dbReference>
<reference evidence="2" key="1">
    <citation type="submission" date="2021-09" db="EMBL/GenBank/DDBJ databases">
        <title>A high-quality genome of the endoparasitic fungus Hirsutella rhossiliensis with a comparison of Hirsutella genomes reveals transposable elements contributing to genome size variation.</title>
        <authorList>
            <person name="Lin R."/>
            <person name="Jiao Y."/>
            <person name="Sun X."/>
            <person name="Ling J."/>
            <person name="Xie B."/>
            <person name="Cheng X."/>
        </authorList>
    </citation>
    <scope>NUCLEOTIDE SEQUENCE</scope>
    <source>
        <strain evidence="2">HR02</strain>
    </source>
</reference>
<protein>
    <submittedName>
        <fullName evidence="2">Uncharacterized protein</fullName>
    </submittedName>
</protein>
<proteinExistence type="predicted"/>
<feature type="region of interest" description="Disordered" evidence="1">
    <location>
        <begin position="1"/>
        <end position="108"/>
    </location>
</feature>
<evidence type="ECO:0000313" key="3">
    <source>
        <dbReference type="Proteomes" id="UP000824596"/>
    </source>
</evidence>
<accession>A0A9P8MUV9</accession>
<feature type="compositionally biased region" description="Pro residues" evidence="1">
    <location>
        <begin position="20"/>
        <end position="34"/>
    </location>
</feature>
<gene>
    <name evidence="2" type="ORF">HRG_08022</name>
</gene>
<feature type="region of interest" description="Disordered" evidence="1">
    <location>
        <begin position="178"/>
        <end position="485"/>
    </location>
</feature>
<evidence type="ECO:0000256" key="1">
    <source>
        <dbReference type="SAM" id="MobiDB-lite"/>
    </source>
</evidence>
<feature type="compositionally biased region" description="Basic and acidic residues" evidence="1">
    <location>
        <begin position="450"/>
        <end position="471"/>
    </location>
</feature>
<dbReference type="InterPro" id="IPR021216">
    <property type="entry name" value="DUF2722"/>
</dbReference>
<dbReference type="AlphaFoldDB" id="A0A9P8MUV9"/>
<comment type="caution">
    <text evidence="2">The sequence shown here is derived from an EMBL/GenBank/DDBJ whole genome shotgun (WGS) entry which is preliminary data.</text>
</comment>
<feature type="compositionally biased region" description="Low complexity" evidence="1">
    <location>
        <begin position="330"/>
        <end position="340"/>
    </location>
</feature>
<dbReference type="Proteomes" id="UP000824596">
    <property type="component" value="Unassembled WGS sequence"/>
</dbReference>
<keyword evidence="3" id="KW-1185">Reference proteome</keyword>
<organism evidence="2 3">
    <name type="scientific">Hirsutella rhossiliensis</name>
    <dbReference type="NCBI Taxonomy" id="111463"/>
    <lineage>
        <taxon>Eukaryota</taxon>
        <taxon>Fungi</taxon>
        <taxon>Dikarya</taxon>
        <taxon>Ascomycota</taxon>
        <taxon>Pezizomycotina</taxon>
        <taxon>Sordariomycetes</taxon>
        <taxon>Hypocreomycetidae</taxon>
        <taxon>Hypocreales</taxon>
        <taxon>Ophiocordycipitaceae</taxon>
        <taxon>Hirsutella</taxon>
    </lineage>
</organism>
<feature type="compositionally biased region" description="Basic and acidic residues" evidence="1">
    <location>
        <begin position="391"/>
        <end position="406"/>
    </location>
</feature>
<sequence length="485" mass="51794">MLTLTQPPAPYGYKSVHDLPTPPSSFRPSPPPTHPEASHKPSPSLSRGQSPASLLMSTPHRGLPPPAAMALPPQPPPPSAVAPASHHPQPWASLPPPPQQWQGAEESMRNWLVAKAEEEKTRQESLRLEQRRVEMDILRASLTGGIPPPMIPLVFAGMGAGGTLPQAALDWAQHFMQSAQGQHAHLPPPQRPHSPELHHRRGPSPAQGHFPGPPANPAPTQGPAAYSQYPASPTRPRGQTVTGALGRHAPSVPSLGPNPAQPAPAGGGAPMAPYQQQPHVQAPSVQQDASPSIYFHHWQPPASQAGSGGPNRPGTPSGETHRKRKTTASQQHHQQQQQQQPMQAAGEQRLRSPPSFVPSSQSNPPTGRRTHKRQRSDVAWYRPPGQGQAEEPERAGRTRTPSREADTGSPREAYGAEGKMHPVSALLSREPAEGPRSHFYLGYGPQAPVAERRDEEGAARDRGRSPGRGEAKPGGGAAGSAEPFR</sequence>
<feature type="compositionally biased region" description="Polar residues" evidence="1">
    <location>
        <begin position="41"/>
        <end position="56"/>
    </location>
</feature>
<name>A0A9P8MUV9_9HYPO</name>
<feature type="compositionally biased region" description="Low complexity" evidence="1">
    <location>
        <begin position="81"/>
        <end position="92"/>
    </location>
</feature>
<feature type="compositionally biased region" description="Pro residues" evidence="1">
    <location>
        <begin position="62"/>
        <end position="80"/>
    </location>
</feature>